<protein>
    <submittedName>
        <fullName evidence="1">DUF2535 family protein</fullName>
    </submittedName>
</protein>
<dbReference type="EMBL" id="VTEH01000003">
    <property type="protein sequence ID" value="TYR76555.1"/>
    <property type="molecule type" value="Genomic_DNA"/>
</dbReference>
<dbReference type="AlphaFoldDB" id="A0A5D4KIG9"/>
<evidence type="ECO:0000313" key="3">
    <source>
        <dbReference type="Proteomes" id="UP000322267"/>
    </source>
</evidence>
<organism evidence="1 4">
    <name type="scientific">Rossellomorea vietnamensis</name>
    <dbReference type="NCBI Taxonomy" id="218284"/>
    <lineage>
        <taxon>Bacteria</taxon>
        <taxon>Bacillati</taxon>
        <taxon>Bacillota</taxon>
        <taxon>Bacilli</taxon>
        <taxon>Bacillales</taxon>
        <taxon>Bacillaceae</taxon>
        <taxon>Rossellomorea</taxon>
    </lineage>
</organism>
<evidence type="ECO:0000313" key="4">
    <source>
        <dbReference type="Proteomes" id="UP000323317"/>
    </source>
</evidence>
<proteinExistence type="predicted"/>
<dbReference type="Pfam" id="PF10751">
    <property type="entry name" value="DUF2535"/>
    <property type="match status" value="1"/>
</dbReference>
<dbReference type="RefSeq" id="WP_148938519.1">
    <property type="nucleotide sequence ID" value="NZ_JBNIKK010000008.1"/>
</dbReference>
<dbReference type="Proteomes" id="UP000323317">
    <property type="component" value="Unassembled WGS sequence"/>
</dbReference>
<evidence type="ECO:0000313" key="1">
    <source>
        <dbReference type="EMBL" id="TYR76555.1"/>
    </source>
</evidence>
<dbReference type="Proteomes" id="UP000322267">
    <property type="component" value="Unassembled WGS sequence"/>
</dbReference>
<dbReference type="OrthoDB" id="2941639at2"/>
<comment type="caution">
    <text evidence="1">The sequence shown here is derived from an EMBL/GenBank/DDBJ whole genome shotgun (WGS) entry which is preliminary data.</text>
</comment>
<name>A0A5D4KIG9_9BACI</name>
<accession>A0A5D4KIG9</accession>
<evidence type="ECO:0000313" key="2">
    <source>
        <dbReference type="EMBL" id="TYS18842.1"/>
    </source>
</evidence>
<dbReference type="EMBL" id="VTEI01000002">
    <property type="protein sequence ID" value="TYS18842.1"/>
    <property type="molecule type" value="Genomic_DNA"/>
</dbReference>
<sequence>MLLKSLEFKNSYGQKVKILDIPVLANDNPLYFKVNMRLQLFLSDINQGTGKKVFSFRDYLKRHLKWPEYQSIYHAVELKNNA</sequence>
<dbReference type="InterPro" id="IPR019687">
    <property type="entry name" value="DUF2535"/>
</dbReference>
<gene>
    <name evidence="2" type="ORF">FZC78_04905</name>
    <name evidence="1" type="ORF">FZC79_06660</name>
</gene>
<reference evidence="3 4" key="1">
    <citation type="submission" date="2019-08" db="EMBL/GenBank/DDBJ databases">
        <title>Bacillus genomes from the desert of Cuatro Cienegas, Coahuila.</title>
        <authorList>
            <person name="Olmedo-Alvarez G."/>
        </authorList>
    </citation>
    <scope>NUCLEOTIDE SEQUENCE [LARGE SCALE GENOMIC DNA]</scope>
    <source>
        <strain evidence="2 3">CH34_1T</strain>
        <strain evidence="1 4">CH40_1T</strain>
    </source>
</reference>